<evidence type="ECO:0000256" key="8">
    <source>
        <dbReference type="ARBA" id="ARBA00023229"/>
    </source>
</evidence>
<evidence type="ECO:0000256" key="1">
    <source>
        <dbReference type="ARBA" id="ARBA00009684"/>
    </source>
</evidence>
<feature type="active site" evidence="10">
    <location>
        <position position="19"/>
    </location>
</feature>
<evidence type="ECO:0000256" key="5">
    <source>
        <dbReference type="ARBA" id="ARBA00022741"/>
    </source>
</evidence>
<dbReference type="PANTHER" id="PTHR43527:SF2">
    <property type="entry name" value="4-DIPHOSPHOCYTIDYL-2-C-METHYL-D-ERYTHRITOL KINASE, CHLOROPLASTIC"/>
    <property type="match status" value="1"/>
</dbReference>
<feature type="domain" description="GHMP kinase N-terminal" evidence="11">
    <location>
        <begin position="77"/>
        <end position="151"/>
    </location>
</feature>
<dbReference type="HAMAP" id="MF_00061">
    <property type="entry name" value="IspE"/>
    <property type="match status" value="1"/>
</dbReference>
<dbReference type="Pfam" id="PF08544">
    <property type="entry name" value="GHMP_kinases_C"/>
    <property type="match status" value="1"/>
</dbReference>
<dbReference type="UniPathway" id="UPA00056">
    <property type="reaction ID" value="UER00094"/>
</dbReference>
<dbReference type="EMBL" id="FOEG01000011">
    <property type="protein sequence ID" value="SEP12885.1"/>
    <property type="molecule type" value="Genomic_DNA"/>
</dbReference>
<sequence length="297" mass="31595">MTVTSDPGPGWTTWPAPAKVNRFLHVLGRRPDGYHALQTLFQFLDRADAVHLRVREDGRIVRAGEVAGVPEDDDLSVRAARALQPYGAACHGADLRVDKHLPAGGGLGGGSSDAATVLVALNHLWGCGLDPATLAEIGLTLGADVPVFVRGEAAWAEGVGEVLRPEEPDRPWFTVLVPDCQVSTATVFQAPELTRNSAPITIADFRSGGSRNDFETVVRRRYPVVDRAMNALSAFGEPRLTGTGACVFLACSSKAEAEAAWAQAHADGWRGFVARGLNRSPLLDRLQAMAAQDVGAD</sequence>
<dbReference type="SUPFAM" id="SSF55060">
    <property type="entry name" value="GHMP Kinase, C-terminal domain"/>
    <property type="match status" value="1"/>
</dbReference>
<dbReference type="Proteomes" id="UP000199657">
    <property type="component" value="Unassembled WGS sequence"/>
</dbReference>
<keyword evidence="5 10" id="KW-0547">Nucleotide-binding</keyword>
<dbReference type="Gene3D" id="3.30.230.10">
    <property type="match status" value="1"/>
</dbReference>
<feature type="binding site" evidence="10">
    <location>
        <begin position="102"/>
        <end position="112"/>
    </location>
    <ligand>
        <name>ATP</name>
        <dbReference type="ChEBI" id="CHEBI:30616"/>
    </ligand>
</feature>
<dbReference type="GO" id="GO:0050515">
    <property type="term" value="F:4-(cytidine 5'-diphospho)-2-C-methyl-D-erythritol kinase activity"/>
    <property type="evidence" value="ECO:0007669"/>
    <property type="project" value="UniProtKB-UniRule"/>
</dbReference>
<keyword evidence="14" id="KW-1185">Reference proteome</keyword>
<dbReference type="EC" id="2.7.1.148" evidence="2 10"/>
<proteinExistence type="inferred from homology"/>
<feature type="domain" description="GHMP kinase C-terminal" evidence="12">
    <location>
        <begin position="210"/>
        <end position="264"/>
    </location>
</feature>
<protein>
    <recommendedName>
        <fullName evidence="3 10">4-diphosphocytidyl-2-C-methyl-D-erythritol kinase</fullName>
        <shortName evidence="10">CMK</shortName>
        <ecNumber evidence="2 10">2.7.1.148</ecNumber>
    </recommendedName>
    <alternativeName>
        <fullName evidence="9 10">4-(cytidine-5'-diphospho)-2-C-methyl-D-erythritol kinase</fullName>
    </alternativeName>
</protein>
<dbReference type="STRING" id="406100.SAMN04488052_11145"/>
<dbReference type="GO" id="GO:0019288">
    <property type="term" value="P:isopentenyl diphosphate biosynthetic process, methylerythritol 4-phosphate pathway"/>
    <property type="evidence" value="ECO:0007669"/>
    <property type="project" value="UniProtKB-UniRule"/>
</dbReference>
<dbReference type="Gene3D" id="3.30.70.890">
    <property type="entry name" value="GHMP kinase, C-terminal domain"/>
    <property type="match status" value="1"/>
</dbReference>
<evidence type="ECO:0000313" key="13">
    <source>
        <dbReference type="EMBL" id="SEP12885.1"/>
    </source>
</evidence>
<dbReference type="AlphaFoldDB" id="A0A1H8VBT6"/>
<reference evidence="13 14" key="1">
    <citation type="submission" date="2016-10" db="EMBL/GenBank/DDBJ databases">
        <authorList>
            <person name="de Groot N.N."/>
        </authorList>
    </citation>
    <scope>NUCLEOTIDE SEQUENCE [LARGE SCALE GENOMIC DNA]</scope>
    <source>
        <strain evidence="13 14">CGMCC 1.6291</strain>
    </source>
</reference>
<dbReference type="NCBIfam" id="TIGR00154">
    <property type="entry name" value="ispE"/>
    <property type="match status" value="1"/>
</dbReference>
<dbReference type="GO" id="GO:0016114">
    <property type="term" value="P:terpenoid biosynthetic process"/>
    <property type="evidence" value="ECO:0007669"/>
    <property type="project" value="UniProtKB-UniRule"/>
</dbReference>
<evidence type="ECO:0000256" key="7">
    <source>
        <dbReference type="ARBA" id="ARBA00022840"/>
    </source>
</evidence>
<dbReference type="RefSeq" id="WP_425425095.1">
    <property type="nucleotide sequence ID" value="NZ_FOEG01000011.1"/>
</dbReference>
<evidence type="ECO:0000259" key="11">
    <source>
        <dbReference type="Pfam" id="PF00288"/>
    </source>
</evidence>
<dbReference type="InterPro" id="IPR004424">
    <property type="entry name" value="IspE"/>
</dbReference>
<dbReference type="InterPro" id="IPR036554">
    <property type="entry name" value="GHMP_kinase_C_sf"/>
</dbReference>
<dbReference type="GO" id="GO:0005524">
    <property type="term" value="F:ATP binding"/>
    <property type="evidence" value="ECO:0007669"/>
    <property type="project" value="UniProtKB-UniRule"/>
</dbReference>
<dbReference type="PIRSF" id="PIRSF010376">
    <property type="entry name" value="IspE"/>
    <property type="match status" value="1"/>
</dbReference>
<evidence type="ECO:0000256" key="4">
    <source>
        <dbReference type="ARBA" id="ARBA00022679"/>
    </source>
</evidence>
<dbReference type="InterPro" id="IPR014721">
    <property type="entry name" value="Ribsml_uS5_D2-typ_fold_subgr"/>
</dbReference>
<dbReference type="Pfam" id="PF00288">
    <property type="entry name" value="GHMP_kinases_N"/>
    <property type="match status" value="1"/>
</dbReference>
<keyword evidence="6 10" id="KW-0418">Kinase</keyword>
<comment type="pathway">
    <text evidence="10">Isoprenoid biosynthesis; isopentenyl diphosphate biosynthesis via DXP pathway; isopentenyl diphosphate from 1-deoxy-D-xylulose 5-phosphate: step 3/6.</text>
</comment>
<accession>A0A1H8VBT6</accession>
<name>A0A1H8VBT6_9GAMM</name>
<keyword evidence="8 10" id="KW-0414">Isoprene biosynthesis</keyword>
<dbReference type="InterPro" id="IPR020568">
    <property type="entry name" value="Ribosomal_Su5_D2-typ_SF"/>
</dbReference>
<keyword evidence="4 10" id="KW-0808">Transferase</keyword>
<evidence type="ECO:0000256" key="10">
    <source>
        <dbReference type="HAMAP-Rule" id="MF_00061"/>
    </source>
</evidence>
<organism evidence="13 14">
    <name type="scientific">Aquisalimonas asiatica</name>
    <dbReference type="NCBI Taxonomy" id="406100"/>
    <lineage>
        <taxon>Bacteria</taxon>
        <taxon>Pseudomonadati</taxon>
        <taxon>Pseudomonadota</taxon>
        <taxon>Gammaproteobacteria</taxon>
        <taxon>Chromatiales</taxon>
        <taxon>Ectothiorhodospiraceae</taxon>
        <taxon>Aquisalimonas</taxon>
    </lineage>
</organism>
<dbReference type="InterPro" id="IPR006204">
    <property type="entry name" value="GHMP_kinase_N_dom"/>
</dbReference>
<evidence type="ECO:0000256" key="6">
    <source>
        <dbReference type="ARBA" id="ARBA00022777"/>
    </source>
</evidence>
<evidence type="ECO:0000259" key="12">
    <source>
        <dbReference type="Pfam" id="PF08544"/>
    </source>
</evidence>
<evidence type="ECO:0000256" key="3">
    <source>
        <dbReference type="ARBA" id="ARBA00017473"/>
    </source>
</evidence>
<evidence type="ECO:0000256" key="2">
    <source>
        <dbReference type="ARBA" id="ARBA00012052"/>
    </source>
</evidence>
<dbReference type="PANTHER" id="PTHR43527">
    <property type="entry name" value="4-DIPHOSPHOCYTIDYL-2-C-METHYL-D-ERYTHRITOL KINASE, CHLOROPLASTIC"/>
    <property type="match status" value="1"/>
</dbReference>
<evidence type="ECO:0000256" key="9">
    <source>
        <dbReference type="ARBA" id="ARBA00032554"/>
    </source>
</evidence>
<comment type="catalytic activity">
    <reaction evidence="10">
        <text>4-CDP-2-C-methyl-D-erythritol + ATP = 4-CDP-2-C-methyl-D-erythritol 2-phosphate + ADP + H(+)</text>
        <dbReference type="Rhea" id="RHEA:18437"/>
        <dbReference type="ChEBI" id="CHEBI:15378"/>
        <dbReference type="ChEBI" id="CHEBI:30616"/>
        <dbReference type="ChEBI" id="CHEBI:57823"/>
        <dbReference type="ChEBI" id="CHEBI:57919"/>
        <dbReference type="ChEBI" id="CHEBI:456216"/>
        <dbReference type="EC" id="2.7.1.148"/>
    </reaction>
</comment>
<dbReference type="InterPro" id="IPR013750">
    <property type="entry name" value="GHMP_kinase_C_dom"/>
</dbReference>
<evidence type="ECO:0000313" key="14">
    <source>
        <dbReference type="Proteomes" id="UP000199657"/>
    </source>
</evidence>
<feature type="active site" evidence="10">
    <location>
        <position position="144"/>
    </location>
</feature>
<comment type="similarity">
    <text evidence="1 10">Belongs to the GHMP kinase family. IspE subfamily.</text>
</comment>
<keyword evidence="7 10" id="KW-0067">ATP-binding</keyword>
<dbReference type="SUPFAM" id="SSF54211">
    <property type="entry name" value="Ribosomal protein S5 domain 2-like"/>
    <property type="match status" value="1"/>
</dbReference>
<comment type="function">
    <text evidence="10">Catalyzes the phosphorylation of the position 2 hydroxy group of 4-diphosphocytidyl-2C-methyl-D-erythritol.</text>
</comment>
<gene>
    <name evidence="10" type="primary">ispE</name>
    <name evidence="13" type="ORF">SAMN04488052_11145</name>
</gene>